<gene>
    <name evidence="2" type="ORF">BU14_0079s0022</name>
</gene>
<keyword evidence="3" id="KW-1185">Reference proteome</keyword>
<name>A0A1X6PEU6_PORUM</name>
<accession>A0A1X6PEU6</accession>
<evidence type="ECO:0000313" key="2">
    <source>
        <dbReference type="EMBL" id="OSX79379.1"/>
    </source>
</evidence>
<feature type="compositionally biased region" description="Pro residues" evidence="1">
    <location>
        <begin position="49"/>
        <end position="64"/>
    </location>
</feature>
<reference evidence="2 3" key="1">
    <citation type="submission" date="2017-03" db="EMBL/GenBank/DDBJ databases">
        <title>WGS assembly of Porphyra umbilicalis.</title>
        <authorList>
            <person name="Brawley S.H."/>
            <person name="Blouin N.A."/>
            <person name="Ficko-Blean E."/>
            <person name="Wheeler G.L."/>
            <person name="Lohr M."/>
            <person name="Goodson H.V."/>
            <person name="Jenkins J.W."/>
            <person name="Blaby-Haas C.E."/>
            <person name="Helliwell K.E."/>
            <person name="Chan C."/>
            <person name="Marriage T."/>
            <person name="Bhattacharya D."/>
            <person name="Klein A.S."/>
            <person name="Badis Y."/>
            <person name="Brodie J."/>
            <person name="Cao Y."/>
            <person name="Collen J."/>
            <person name="Dittami S.M."/>
            <person name="Gachon C.M."/>
            <person name="Green B.R."/>
            <person name="Karpowicz S."/>
            <person name="Kim J.W."/>
            <person name="Kudahl U."/>
            <person name="Lin S."/>
            <person name="Michel G."/>
            <person name="Mittag M."/>
            <person name="Olson B.J."/>
            <person name="Pangilinan J."/>
            <person name="Peng Y."/>
            <person name="Qiu H."/>
            <person name="Shu S."/>
            <person name="Singer J.T."/>
            <person name="Smith A.G."/>
            <person name="Sprecher B.N."/>
            <person name="Wagner V."/>
            <person name="Wang W."/>
            <person name="Wang Z.-Y."/>
            <person name="Yan J."/>
            <person name="Yarish C."/>
            <person name="Zoeuner-Riek S."/>
            <person name="Zhuang Y."/>
            <person name="Zou Y."/>
            <person name="Lindquist E.A."/>
            <person name="Grimwood J."/>
            <person name="Barry K."/>
            <person name="Rokhsar D.S."/>
            <person name="Schmutz J."/>
            <person name="Stiller J.W."/>
            <person name="Grossman A.R."/>
            <person name="Prochnik S.E."/>
        </authorList>
    </citation>
    <scope>NUCLEOTIDE SEQUENCE [LARGE SCALE GENOMIC DNA]</scope>
    <source>
        <strain evidence="2">4086291</strain>
    </source>
</reference>
<evidence type="ECO:0000256" key="1">
    <source>
        <dbReference type="SAM" id="MobiDB-lite"/>
    </source>
</evidence>
<organism evidence="2 3">
    <name type="scientific">Porphyra umbilicalis</name>
    <name type="common">Purple laver</name>
    <name type="synonym">Red alga</name>
    <dbReference type="NCBI Taxonomy" id="2786"/>
    <lineage>
        <taxon>Eukaryota</taxon>
        <taxon>Rhodophyta</taxon>
        <taxon>Bangiophyceae</taxon>
        <taxon>Bangiales</taxon>
        <taxon>Bangiaceae</taxon>
        <taxon>Porphyra</taxon>
    </lineage>
</organism>
<protein>
    <submittedName>
        <fullName evidence="2">Uncharacterized protein</fullName>
    </submittedName>
</protein>
<dbReference type="EMBL" id="KV918792">
    <property type="protein sequence ID" value="OSX79379.1"/>
    <property type="molecule type" value="Genomic_DNA"/>
</dbReference>
<dbReference type="Proteomes" id="UP000218209">
    <property type="component" value="Unassembled WGS sequence"/>
</dbReference>
<proteinExistence type="predicted"/>
<sequence length="105" mass="11469">MRQCQSLEESGSEILFTLFEPASPSSRARRSCQRPPPVNHQPTSSYPFSPSPPSPRTQAPPPGSPAAACRPPWWPCALQARLACVWARTVPGPTRTPPARAPWRA</sequence>
<evidence type="ECO:0000313" key="3">
    <source>
        <dbReference type="Proteomes" id="UP000218209"/>
    </source>
</evidence>
<dbReference type="AlphaFoldDB" id="A0A1X6PEU6"/>
<feature type="region of interest" description="Disordered" evidence="1">
    <location>
        <begin position="22"/>
        <end position="68"/>
    </location>
</feature>